<reference evidence="2 3" key="1">
    <citation type="journal article" date="2024" name="Insects">
        <title>An Improved Chromosome-Level Genome Assembly of the Firefly Pyrocoelia pectoralis.</title>
        <authorList>
            <person name="Fu X."/>
            <person name="Meyer-Rochow V.B."/>
            <person name="Ballantyne L."/>
            <person name="Zhu X."/>
        </authorList>
    </citation>
    <scope>NUCLEOTIDE SEQUENCE [LARGE SCALE GENOMIC DNA]</scope>
    <source>
        <strain evidence="2">XCY_ONT2</strain>
    </source>
</reference>
<dbReference type="CDD" id="cd00304">
    <property type="entry name" value="RT_like"/>
    <property type="match status" value="1"/>
</dbReference>
<dbReference type="EMBL" id="JAVRBK010000004">
    <property type="protein sequence ID" value="KAK5644613.1"/>
    <property type="molecule type" value="Genomic_DNA"/>
</dbReference>
<dbReference type="AlphaFoldDB" id="A0AAN7VG24"/>
<organism evidence="2 3">
    <name type="scientific">Pyrocoelia pectoralis</name>
    <dbReference type="NCBI Taxonomy" id="417401"/>
    <lineage>
        <taxon>Eukaryota</taxon>
        <taxon>Metazoa</taxon>
        <taxon>Ecdysozoa</taxon>
        <taxon>Arthropoda</taxon>
        <taxon>Hexapoda</taxon>
        <taxon>Insecta</taxon>
        <taxon>Pterygota</taxon>
        <taxon>Neoptera</taxon>
        <taxon>Endopterygota</taxon>
        <taxon>Coleoptera</taxon>
        <taxon>Polyphaga</taxon>
        <taxon>Elateriformia</taxon>
        <taxon>Elateroidea</taxon>
        <taxon>Lampyridae</taxon>
        <taxon>Lampyrinae</taxon>
        <taxon>Pyrocoelia</taxon>
    </lineage>
</organism>
<dbReference type="Pfam" id="PF00078">
    <property type="entry name" value="RVT_1"/>
    <property type="match status" value="1"/>
</dbReference>
<evidence type="ECO:0000313" key="3">
    <source>
        <dbReference type="Proteomes" id="UP001329430"/>
    </source>
</evidence>
<dbReference type="Proteomes" id="UP001329430">
    <property type="component" value="Chromosome 4"/>
</dbReference>
<dbReference type="InterPro" id="IPR035901">
    <property type="entry name" value="GIY-YIG_endonuc_sf"/>
</dbReference>
<accession>A0AAN7VG24</accession>
<dbReference type="Pfam" id="PF26215">
    <property type="entry name" value="HTH_animal"/>
    <property type="match status" value="1"/>
</dbReference>
<evidence type="ECO:0000259" key="1">
    <source>
        <dbReference type="PROSITE" id="PS50878"/>
    </source>
</evidence>
<gene>
    <name evidence="2" type="ORF">RI129_005913</name>
</gene>
<dbReference type="InterPro" id="IPR058912">
    <property type="entry name" value="HTH_animal"/>
</dbReference>
<dbReference type="PROSITE" id="PS50878">
    <property type="entry name" value="RT_POL"/>
    <property type="match status" value="1"/>
</dbReference>
<dbReference type="PANTHER" id="PTHR21301:SF10">
    <property type="entry name" value="REVERSE TRANSCRIPTASE DOMAIN-CONTAINING PROTEIN"/>
    <property type="match status" value="1"/>
</dbReference>
<feature type="domain" description="Reverse transcriptase" evidence="1">
    <location>
        <begin position="1"/>
        <end position="190"/>
    </location>
</feature>
<name>A0AAN7VG24_9COLE</name>
<comment type="caution">
    <text evidence="2">The sequence shown here is derived from an EMBL/GenBank/DDBJ whole genome shotgun (WGS) entry which is preliminary data.</text>
</comment>
<sequence>MIQVYNIKNSLNLTSKISSITLPPSFSMVSFDVKNLFPSIPSNECIQLVSEHLSSTHLSDDQYTCIITLLKLCIHQNFFKFNNQCYTQIDGLAMGSNLSPLLAEIFMNNLESNHIATSKFYTDHVIFWGRYVDDVICIHSADDSGVNNFLNELNGIHPNVQFTIEKESNNTLPFLDLLLHKSPQKITFSIYRKPTTTDNMIPYDSVHPITHKMAGLHSLLYRLHNIPMLASHFIEELNIIKQMALNNGYPIALVEKLSRRIKHSINPTRLSPISSHNPNRIYRSLTFYPNISYPIQQIFKHHRIHISFSNKFTLRSSLVKNKDRSNKLESSGIYQLNCHSCPSMYIGQTGRWFSSRIKEHVKSIKNNNFDKKSAFAEHILKTGHDFDPNTNVQILHNCKKGHLLNTLEMFEITRKRDNPGLLNEVVDFQHTLICSLCT</sequence>
<proteinExistence type="predicted"/>
<dbReference type="Gene3D" id="3.40.1440.10">
    <property type="entry name" value="GIY-YIG endonuclease"/>
    <property type="match status" value="1"/>
</dbReference>
<protein>
    <recommendedName>
        <fullName evidence="1">Reverse transcriptase domain-containing protein</fullName>
    </recommendedName>
</protein>
<evidence type="ECO:0000313" key="2">
    <source>
        <dbReference type="EMBL" id="KAK5644613.1"/>
    </source>
</evidence>
<keyword evidence="3" id="KW-1185">Reference proteome</keyword>
<dbReference type="PANTHER" id="PTHR21301">
    <property type="entry name" value="REVERSE TRANSCRIPTASE"/>
    <property type="match status" value="1"/>
</dbReference>
<dbReference type="InterPro" id="IPR000477">
    <property type="entry name" value="RT_dom"/>
</dbReference>